<reference evidence="2 3" key="1">
    <citation type="journal article" date="2019" name="Int. J. Syst. Evol. Microbiol.">
        <title>The Global Catalogue of Microorganisms (GCM) 10K type strain sequencing project: providing services to taxonomists for standard genome sequencing and annotation.</title>
        <authorList>
            <consortium name="The Broad Institute Genomics Platform"/>
            <consortium name="The Broad Institute Genome Sequencing Center for Infectious Disease"/>
            <person name="Wu L."/>
            <person name="Ma J."/>
        </authorList>
    </citation>
    <scope>NUCLEOTIDE SEQUENCE [LARGE SCALE GENOMIC DNA]</scope>
    <source>
        <strain evidence="2 3">SKJ47</strain>
    </source>
</reference>
<evidence type="ECO:0000259" key="1">
    <source>
        <dbReference type="Pfam" id="PF01850"/>
    </source>
</evidence>
<protein>
    <submittedName>
        <fullName evidence="2">PIN domain-containing protein</fullName>
    </submittedName>
</protein>
<accession>A0ABD5V181</accession>
<dbReference type="AlphaFoldDB" id="A0ABD5V181"/>
<dbReference type="Proteomes" id="UP001596296">
    <property type="component" value="Unassembled WGS sequence"/>
</dbReference>
<name>A0ABD5V181_9EURY</name>
<dbReference type="RefSeq" id="WP_379744813.1">
    <property type="nucleotide sequence ID" value="NZ_JBHSVN010000001.1"/>
</dbReference>
<sequence>MTVYVETDFLLALAKDTDWLQRSAEDALTEYDVETSPFSYLELLLARERYEFDYVPLVANLLELVPVRDEEEKQVVLKAVNYYEGGMTPFDAFHAATAETRGMDVLSSEKDYEEIEVERVPLEPTDEDKSTY</sequence>
<evidence type="ECO:0000313" key="3">
    <source>
        <dbReference type="Proteomes" id="UP001596296"/>
    </source>
</evidence>
<dbReference type="SUPFAM" id="SSF88723">
    <property type="entry name" value="PIN domain-like"/>
    <property type="match status" value="1"/>
</dbReference>
<dbReference type="EMBL" id="JBHSXL010000009">
    <property type="protein sequence ID" value="MFC6893322.1"/>
    <property type="molecule type" value="Genomic_DNA"/>
</dbReference>
<gene>
    <name evidence="2" type="ORF">ACFQE9_12005</name>
</gene>
<dbReference type="Pfam" id="PF01850">
    <property type="entry name" value="PIN"/>
    <property type="match status" value="1"/>
</dbReference>
<organism evidence="2 3">
    <name type="scientific">Halopenitus salinus</name>
    <dbReference type="NCBI Taxonomy" id="1198295"/>
    <lineage>
        <taxon>Archaea</taxon>
        <taxon>Methanobacteriati</taxon>
        <taxon>Methanobacteriota</taxon>
        <taxon>Stenosarchaea group</taxon>
        <taxon>Halobacteria</taxon>
        <taxon>Halobacteriales</taxon>
        <taxon>Haloferacaceae</taxon>
        <taxon>Halopenitus</taxon>
    </lineage>
</organism>
<proteinExistence type="predicted"/>
<feature type="domain" description="PIN" evidence="1">
    <location>
        <begin position="3"/>
        <end position="116"/>
    </location>
</feature>
<keyword evidence="3" id="KW-1185">Reference proteome</keyword>
<comment type="caution">
    <text evidence="2">The sequence shown here is derived from an EMBL/GenBank/DDBJ whole genome shotgun (WGS) entry which is preliminary data.</text>
</comment>
<evidence type="ECO:0000313" key="2">
    <source>
        <dbReference type="EMBL" id="MFC6893322.1"/>
    </source>
</evidence>
<dbReference type="Gene3D" id="3.40.50.1010">
    <property type="entry name" value="5'-nuclease"/>
    <property type="match status" value="1"/>
</dbReference>
<dbReference type="InterPro" id="IPR002716">
    <property type="entry name" value="PIN_dom"/>
</dbReference>
<dbReference type="InterPro" id="IPR029060">
    <property type="entry name" value="PIN-like_dom_sf"/>
</dbReference>